<name>K2BVP6_9BACT</name>
<keyword evidence="1" id="KW-0472">Membrane</keyword>
<evidence type="ECO:0008006" key="3">
    <source>
        <dbReference type="Google" id="ProtNLM"/>
    </source>
</evidence>
<proteinExistence type="predicted"/>
<feature type="transmembrane region" description="Helical" evidence="1">
    <location>
        <begin position="94"/>
        <end position="115"/>
    </location>
</feature>
<dbReference type="EMBL" id="AMFJ01021637">
    <property type="protein sequence ID" value="EKD66319.1"/>
    <property type="molecule type" value="Genomic_DNA"/>
</dbReference>
<keyword evidence="1" id="KW-1133">Transmembrane helix</keyword>
<comment type="caution">
    <text evidence="2">The sequence shown here is derived from an EMBL/GenBank/DDBJ whole genome shotgun (WGS) entry which is preliminary data.</text>
</comment>
<organism evidence="2">
    <name type="scientific">uncultured bacterium</name>
    <name type="common">gcode 4</name>
    <dbReference type="NCBI Taxonomy" id="1234023"/>
    <lineage>
        <taxon>Bacteria</taxon>
        <taxon>environmental samples</taxon>
    </lineage>
</organism>
<accession>K2BVP6</accession>
<feature type="transmembrane region" description="Helical" evidence="1">
    <location>
        <begin position="68"/>
        <end position="88"/>
    </location>
</feature>
<dbReference type="AlphaFoldDB" id="K2BVP6"/>
<evidence type="ECO:0000313" key="2">
    <source>
        <dbReference type="EMBL" id="EKD66319.1"/>
    </source>
</evidence>
<feature type="transmembrane region" description="Helical" evidence="1">
    <location>
        <begin position="211"/>
        <end position="230"/>
    </location>
</feature>
<sequence length="255" mass="31886">MKKHSKIVEFLLQILNFIFAGITIALVIIWLFRPDLVERFITWIWEVILLLWNYNYFIAFLSSIIESFPVLGVVIPGQQIMLMVWWFFWKNNLVFVIIVAIAWALIWNYIWYFLWAKYWEIFLKKYWDWFWLWRTELKILKKQIEKNGAYFIIFWKFHNFTRAFVPFIAWSMWMKKHHFWLFNIVWSILWAFTIILLWVVFVSFYGSILRYLPYVLVWILAIIAIYVYFFKREHFMQYLKDKNEEIEEKINEKKK</sequence>
<feature type="transmembrane region" description="Helical" evidence="1">
    <location>
        <begin position="43"/>
        <end position="61"/>
    </location>
</feature>
<feature type="transmembrane region" description="Helical" evidence="1">
    <location>
        <begin position="180"/>
        <end position="205"/>
    </location>
</feature>
<gene>
    <name evidence="2" type="ORF">ACD_49C00051G0018</name>
</gene>
<feature type="transmembrane region" description="Helical" evidence="1">
    <location>
        <begin position="7"/>
        <end position="31"/>
    </location>
</feature>
<keyword evidence="1" id="KW-0812">Transmembrane</keyword>
<reference evidence="2" key="1">
    <citation type="journal article" date="2012" name="Science">
        <title>Fermentation, hydrogen, and sulfur metabolism in multiple uncultivated bacterial phyla.</title>
        <authorList>
            <person name="Wrighton K.C."/>
            <person name="Thomas B.C."/>
            <person name="Sharon I."/>
            <person name="Miller C.S."/>
            <person name="Castelle C.J."/>
            <person name="VerBerkmoes N.C."/>
            <person name="Wilkins M.J."/>
            <person name="Hettich R.L."/>
            <person name="Lipton M.S."/>
            <person name="Williams K.H."/>
            <person name="Long P.E."/>
            <person name="Banfield J.F."/>
        </authorList>
    </citation>
    <scope>NUCLEOTIDE SEQUENCE [LARGE SCALE GENOMIC DNA]</scope>
</reference>
<evidence type="ECO:0000256" key="1">
    <source>
        <dbReference type="SAM" id="Phobius"/>
    </source>
</evidence>
<protein>
    <recommendedName>
        <fullName evidence="3">DedA family protein</fullName>
    </recommendedName>
</protein>